<keyword evidence="3" id="KW-1003">Cell membrane</keyword>
<feature type="transmembrane region" description="Helical" evidence="8">
    <location>
        <begin position="449"/>
        <end position="482"/>
    </location>
</feature>
<evidence type="ECO:0000256" key="1">
    <source>
        <dbReference type="ARBA" id="ARBA00004651"/>
    </source>
</evidence>
<evidence type="ECO:0000256" key="5">
    <source>
        <dbReference type="ARBA" id="ARBA00022989"/>
    </source>
</evidence>
<keyword evidence="5 8" id="KW-1133">Transmembrane helix</keyword>
<protein>
    <submittedName>
        <fullName evidence="9">ATPase</fullName>
    </submittedName>
</protein>
<dbReference type="RefSeq" id="WP_169680907.1">
    <property type="nucleotide sequence ID" value="NZ_JABBNU010000005.1"/>
</dbReference>
<accession>A0A848IWL4</accession>
<dbReference type="PANTHER" id="PTHR32024">
    <property type="entry name" value="TRK SYSTEM POTASSIUM UPTAKE PROTEIN TRKG-RELATED"/>
    <property type="match status" value="1"/>
</dbReference>
<keyword evidence="4 8" id="KW-0812">Transmembrane</keyword>
<dbReference type="EMBL" id="JABBNU010000005">
    <property type="protein sequence ID" value="NMM48717.1"/>
    <property type="molecule type" value="Genomic_DNA"/>
</dbReference>
<name>A0A848IWL4_9BACT</name>
<gene>
    <name evidence="9" type="ORF">HH304_09925</name>
</gene>
<evidence type="ECO:0000256" key="3">
    <source>
        <dbReference type="ARBA" id="ARBA00022475"/>
    </source>
</evidence>
<dbReference type="PANTHER" id="PTHR32024:SF1">
    <property type="entry name" value="KTR SYSTEM POTASSIUM UPTAKE PROTEIN B"/>
    <property type="match status" value="1"/>
</dbReference>
<evidence type="ECO:0000256" key="6">
    <source>
        <dbReference type="ARBA" id="ARBA00023065"/>
    </source>
</evidence>
<feature type="transmembrane region" description="Helical" evidence="8">
    <location>
        <begin position="387"/>
        <end position="406"/>
    </location>
</feature>
<feature type="transmembrane region" description="Helical" evidence="8">
    <location>
        <begin position="222"/>
        <end position="246"/>
    </location>
</feature>
<keyword evidence="6" id="KW-0406">Ion transport</keyword>
<feature type="transmembrane region" description="Helical" evidence="8">
    <location>
        <begin position="277"/>
        <end position="296"/>
    </location>
</feature>
<evidence type="ECO:0000313" key="10">
    <source>
        <dbReference type="Proteomes" id="UP000559010"/>
    </source>
</evidence>
<evidence type="ECO:0000256" key="8">
    <source>
        <dbReference type="SAM" id="Phobius"/>
    </source>
</evidence>
<dbReference type="GO" id="GO:0005886">
    <property type="term" value="C:plasma membrane"/>
    <property type="evidence" value="ECO:0007669"/>
    <property type="project" value="UniProtKB-SubCell"/>
</dbReference>
<dbReference type="AlphaFoldDB" id="A0A848IWL4"/>
<proteinExistence type="predicted"/>
<dbReference type="InterPro" id="IPR003445">
    <property type="entry name" value="Cat_transpt"/>
</dbReference>
<feature type="transmembrane region" description="Helical" evidence="8">
    <location>
        <begin position="502"/>
        <end position="526"/>
    </location>
</feature>
<feature type="transmembrane region" description="Helical" evidence="8">
    <location>
        <begin position="160"/>
        <end position="179"/>
    </location>
</feature>
<feature type="transmembrane region" description="Helical" evidence="8">
    <location>
        <begin position="341"/>
        <end position="366"/>
    </location>
</feature>
<feature type="transmembrane region" description="Helical" evidence="8">
    <location>
        <begin position="88"/>
        <end position="107"/>
    </location>
</feature>
<comment type="subcellular location">
    <subcellularLocation>
        <location evidence="1">Cell membrane</location>
        <topology evidence="1">Multi-pass membrane protein</topology>
    </subcellularLocation>
</comment>
<feature type="transmembrane region" description="Helical" evidence="8">
    <location>
        <begin position="127"/>
        <end position="148"/>
    </location>
</feature>
<evidence type="ECO:0000256" key="7">
    <source>
        <dbReference type="ARBA" id="ARBA00023136"/>
    </source>
</evidence>
<comment type="caution">
    <text evidence="9">The sequence shown here is derived from an EMBL/GenBank/DDBJ whole genome shotgun (WGS) entry which is preliminary data.</text>
</comment>
<dbReference type="Proteomes" id="UP000559010">
    <property type="component" value="Unassembled WGS sequence"/>
</dbReference>
<dbReference type="GO" id="GO:0008324">
    <property type="term" value="F:monoatomic cation transmembrane transporter activity"/>
    <property type="evidence" value="ECO:0007669"/>
    <property type="project" value="InterPro"/>
</dbReference>
<feature type="transmembrane region" description="Helical" evidence="8">
    <location>
        <begin position="308"/>
        <end position="329"/>
    </location>
</feature>
<evidence type="ECO:0000256" key="4">
    <source>
        <dbReference type="ARBA" id="ARBA00022692"/>
    </source>
</evidence>
<dbReference type="Pfam" id="PF02386">
    <property type="entry name" value="TrkH"/>
    <property type="match status" value="1"/>
</dbReference>
<feature type="transmembrane region" description="Helical" evidence="8">
    <location>
        <begin position="54"/>
        <end position="76"/>
    </location>
</feature>
<feature type="transmembrane region" description="Helical" evidence="8">
    <location>
        <begin position="563"/>
        <end position="585"/>
    </location>
</feature>
<keyword evidence="10" id="KW-1185">Reference proteome</keyword>
<keyword evidence="2" id="KW-0813">Transport</keyword>
<reference evidence="9 10" key="1">
    <citation type="submission" date="2020-04" db="EMBL/GenBank/DDBJ databases">
        <title>Flammeovirgaceae bacterium KN852 isolated from deep sea.</title>
        <authorList>
            <person name="Zhang D.-C."/>
        </authorList>
    </citation>
    <scope>NUCLEOTIDE SEQUENCE [LARGE SCALE GENOMIC DNA]</scope>
    <source>
        <strain evidence="9 10">KN852</strain>
    </source>
</reference>
<dbReference type="GO" id="GO:0030001">
    <property type="term" value="P:metal ion transport"/>
    <property type="evidence" value="ECO:0007669"/>
    <property type="project" value="UniProtKB-ARBA"/>
</dbReference>
<feature type="transmembrane region" description="Helical" evidence="8">
    <location>
        <begin position="20"/>
        <end position="42"/>
    </location>
</feature>
<sequence>MLKSLIDRINTLLFDSKEAVLKAIGGLGNVAFIAGFSLLIYLQGFELPLNAQKALAFWLEVVFAVFISTFIIKLIYSSERKQFLKANLIEFIMLLLIVFNGLFNLLTEASLLQRIYTFFGEGDYFLFYKKVFSVYMLIILMIEFVRIIESISQVNVKPAVSFIVSFILLILTGAGLLMLPTASVGADSMSFIDALFTATSATCVTGLIVVDTATYFSFKGHLVILILMQLGGIGIVSFATFFSGFLRHGVGIKQQSLIQDHLNSDSLASAKDLLKRVVIFTLMIELLSFFLIYTSWEDDSIFSSISEKVFVSFFHAVSAFCNAGFSLFTDGLYNSMVASSYALHVIIIMTVIFGGLGFSTLQDLFSIRKLRDRLNNPWKDWELGTKVAVYMAATLLAFGTLMFFILERNNTLEGKNFMEALITSFFQSGTARTAGFNTVDFSMLTMPTIFIFVFLMFVGASSGSVGGGIKTSTFFIIVQSVIATIRGNKKVVINKQYIPNSIIFRALSTFVFAVVLNLIGIFVLSITEQGRALEQLIFEQVSAFATVGLSMGLTPELSFGGKIMIIISMFLGRVGTLTFALALSFRGWKDTARYPRASLMVG</sequence>
<feature type="transmembrane region" description="Helical" evidence="8">
    <location>
        <begin position="191"/>
        <end position="210"/>
    </location>
</feature>
<organism evidence="9 10">
    <name type="scientific">Marinigracilibium pacificum</name>
    <dbReference type="NCBI Taxonomy" id="2729599"/>
    <lineage>
        <taxon>Bacteria</taxon>
        <taxon>Pseudomonadati</taxon>
        <taxon>Bacteroidota</taxon>
        <taxon>Cytophagia</taxon>
        <taxon>Cytophagales</taxon>
        <taxon>Flammeovirgaceae</taxon>
        <taxon>Marinigracilibium</taxon>
    </lineage>
</organism>
<keyword evidence="7 8" id="KW-0472">Membrane</keyword>
<evidence type="ECO:0000313" key="9">
    <source>
        <dbReference type="EMBL" id="NMM48717.1"/>
    </source>
</evidence>
<evidence type="ECO:0000256" key="2">
    <source>
        <dbReference type="ARBA" id="ARBA00022448"/>
    </source>
</evidence>